<gene>
    <name evidence="1" type="ORF">DSCO28_71890</name>
</gene>
<evidence type="ECO:0000313" key="2">
    <source>
        <dbReference type="Proteomes" id="UP000425960"/>
    </source>
</evidence>
<name>A0A5K8A244_9BACT</name>
<organism evidence="1 2">
    <name type="scientific">Desulfosarcina ovata subsp. sediminis</name>
    <dbReference type="NCBI Taxonomy" id="885957"/>
    <lineage>
        <taxon>Bacteria</taxon>
        <taxon>Pseudomonadati</taxon>
        <taxon>Thermodesulfobacteriota</taxon>
        <taxon>Desulfobacteria</taxon>
        <taxon>Desulfobacterales</taxon>
        <taxon>Desulfosarcinaceae</taxon>
        <taxon>Desulfosarcina</taxon>
    </lineage>
</organism>
<protein>
    <submittedName>
        <fullName evidence="1">Uncharacterized protein</fullName>
    </submittedName>
</protein>
<dbReference type="Proteomes" id="UP000425960">
    <property type="component" value="Chromosome"/>
</dbReference>
<dbReference type="KEGG" id="dov:DSCO28_71890"/>
<dbReference type="AlphaFoldDB" id="A0A5K8A244"/>
<evidence type="ECO:0000313" key="1">
    <source>
        <dbReference type="EMBL" id="BBO86623.1"/>
    </source>
</evidence>
<dbReference type="RefSeq" id="WP_155325847.1">
    <property type="nucleotide sequence ID" value="NZ_AP021876.1"/>
</dbReference>
<reference evidence="1 2" key="1">
    <citation type="submission" date="2019-11" db="EMBL/GenBank/DDBJ databases">
        <title>Comparative genomics of hydrocarbon-degrading Desulfosarcina strains.</title>
        <authorList>
            <person name="Watanabe M."/>
            <person name="Kojima H."/>
            <person name="Fukui M."/>
        </authorList>
    </citation>
    <scope>NUCLEOTIDE SEQUENCE [LARGE SCALE GENOMIC DNA]</scope>
    <source>
        <strain evidence="1 2">28bB2T</strain>
    </source>
</reference>
<accession>A0A5K8A244</accession>
<sequence>MKRPRLRRIDHEQAVKDMLACKPEIYVTMDPGAWDSLLAEAYRVGAVLLEVVEGDRGIYYTAAYQKEGK</sequence>
<proteinExistence type="predicted"/>
<dbReference type="EMBL" id="AP021876">
    <property type="protein sequence ID" value="BBO86623.1"/>
    <property type="molecule type" value="Genomic_DNA"/>
</dbReference>